<sequence length="610" mass="64092">MKAPLVKAPKAPTASLPTGAPAVPRGRGPADQPDQDPLDHPDPGAAADSAARDNLLRCWVRETGVPRPRGNCLQLPLPAAGVTLHVPVRYWSATGAHRFGAPTPTGAPGDAPALDAVALAALLGHQAAHAATRTGRPAAPVAAGLAARVADSVRRTAAFVEHRRARPADPDGAALFLHGEQSSLLGHPLHPAPKSREGLSAAEAPDCSPETRGAFPLHWLAVDRSVLATDSAWTERGRPVEAAVLTARLLPPGVRLPDGTVPLPLHPWQARTVRHHPALARLLDDGLLHELGPRGESWHPTSSVRTVYRPGAPAMLRLSLDLDVAGAGREPLRAAARRGVELHRLLRSGLAERWRAACPGFDVVRDPAWLAIGAPDGAPMPGLDVIVRHNPFGPGDDAVCLAGLTALRPWPGRGTPAGHPAMALRLGDLVARLALRTGRPGSVIAAEWFLRYLSAVVRPVLWLDGAAGVALDAHQQNTLVLLDPDGWPAGGRYRGGHRFRESRRAELEARLPATGGESRAFVPDEGADERLAHHLGCDNVLGLIGALGAQRLLDERIALAAFRRFLARSDTASSTLPAFLLETSVLRSPALLADGAGHVEVANPLAAPGG</sequence>
<reference evidence="6 7" key="1">
    <citation type="journal article" date="2019" name="Int. J. Syst. Evol. Microbiol.">
        <title>The Global Catalogue of Microorganisms (GCM) 10K type strain sequencing project: providing services to taxonomists for standard genome sequencing and annotation.</title>
        <authorList>
            <consortium name="The Broad Institute Genomics Platform"/>
            <consortium name="The Broad Institute Genome Sequencing Center for Infectious Disease"/>
            <person name="Wu L."/>
            <person name="Ma J."/>
        </authorList>
    </citation>
    <scope>NUCLEOTIDE SEQUENCE [LARGE SCALE GENOMIC DNA]</scope>
    <source>
        <strain evidence="6 7">JCM 4788</strain>
    </source>
</reference>
<dbReference type="PANTHER" id="PTHR34384:SF5">
    <property type="entry name" value="L-2,3-DIAMINOPROPANOATE--CITRATE LIGASE"/>
    <property type="match status" value="1"/>
</dbReference>
<evidence type="ECO:0000256" key="2">
    <source>
        <dbReference type="ARBA" id="ARBA00007832"/>
    </source>
</evidence>
<dbReference type="EMBL" id="BAAABX010000041">
    <property type="protein sequence ID" value="GAA0411664.1"/>
    <property type="molecule type" value="Genomic_DNA"/>
</dbReference>
<evidence type="ECO:0000313" key="6">
    <source>
        <dbReference type="EMBL" id="GAA0411664.1"/>
    </source>
</evidence>
<feature type="region of interest" description="Disordered" evidence="3">
    <location>
        <begin position="186"/>
        <end position="207"/>
    </location>
</feature>
<feature type="domain" description="Aerobactin siderophore biosynthesis IucA/IucC N-terminal" evidence="4">
    <location>
        <begin position="176"/>
        <end position="405"/>
    </location>
</feature>
<dbReference type="InterPro" id="IPR007310">
    <property type="entry name" value="Aerobactin_biosyn_IucA/IucC_N"/>
</dbReference>
<gene>
    <name evidence="6" type="ORF">GCM10010357_35950</name>
</gene>
<evidence type="ECO:0000256" key="1">
    <source>
        <dbReference type="ARBA" id="ARBA00004924"/>
    </source>
</evidence>
<feature type="domain" description="Aerobactin siderophore biosynthesis IucA/IucC-like C-terminal" evidence="5">
    <location>
        <begin position="447"/>
        <end position="568"/>
    </location>
</feature>
<proteinExistence type="inferred from homology"/>
<evidence type="ECO:0000256" key="3">
    <source>
        <dbReference type="SAM" id="MobiDB-lite"/>
    </source>
</evidence>
<dbReference type="PANTHER" id="PTHR34384">
    <property type="entry name" value="L-2,3-DIAMINOPROPANOATE--CITRATE LIGASE"/>
    <property type="match status" value="1"/>
</dbReference>
<dbReference type="Proteomes" id="UP001500879">
    <property type="component" value="Unassembled WGS sequence"/>
</dbReference>
<dbReference type="InterPro" id="IPR037455">
    <property type="entry name" value="LucA/IucC-like"/>
</dbReference>
<evidence type="ECO:0000259" key="5">
    <source>
        <dbReference type="Pfam" id="PF06276"/>
    </source>
</evidence>
<evidence type="ECO:0000313" key="7">
    <source>
        <dbReference type="Proteomes" id="UP001500879"/>
    </source>
</evidence>
<keyword evidence="7" id="KW-1185">Reference proteome</keyword>
<feature type="region of interest" description="Disordered" evidence="3">
    <location>
        <begin position="1"/>
        <end position="48"/>
    </location>
</feature>
<evidence type="ECO:0000259" key="4">
    <source>
        <dbReference type="Pfam" id="PF04183"/>
    </source>
</evidence>
<comment type="similarity">
    <text evidence="2">Belongs to the IucA/IucC family.</text>
</comment>
<dbReference type="Pfam" id="PF06276">
    <property type="entry name" value="FhuF"/>
    <property type="match status" value="1"/>
</dbReference>
<dbReference type="InterPro" id="IPR022770">
    <property type="entry name" value="IucA/IucC-like_C"/>
</dbReference>
<comment type="caution">
    <text evidence="6">The sequence shown here is derived from an EMBL/GenBank/DDBJ whole genome shotgun (WGS) entry which is preliminary data.</text>
</comment>
<organism evidence="6 7">
    <name type="scientific">Streptomyces luteireticuli</name>
    <dbReference type="NCBI Taxonomy" id="173858"/>
    <lineage>
        <taxon>Bacteria</taxon>
        <taxon>Bacillati</taxon>
        <taxon>Actinomycetota</taxon>
        <taxon>Actinomycetes</taxon>
        <taxon>Kitasatosporales</taxon>
        <taxon>Streptomycetaceae</taxon>
        <taxon>Streptomyces</taxon>
    </lineage>
</organism>
<accession>A0ABN0YUL2</accession>
<comment type="pathway">
    <text evidence="1">Siderophore biosynthesis.</text>
</comment>
<name>A0ABN0YUL2_9ACTN</name>
<protein>
    <submittedName>
        <fullName evidence="6">IucA/IucC family protein</fullName>
    </submittedName>
</protein>
<dbReference type="RefSeq" id="WP_344025405.1">
    <property type="nucleotide sequence ID" value="NZ_BAAABX010000041.1"/>
</dbReference>
<dbReference type="Gene3D" id="1.10.510.40">
    <property type="match status" value="1"/>
</dbReference>
<dbReference type="Pfam" id="PF04183">
    <property type="entry name" value="IucA_IucC"/>
    <property type="match status" value="1"/>
</dbReference>